<dbReference type="SMART" id="SM00760">
    <property type="entry name" value="Bac_DnaA_C"/>
    <property type="match status" value="1"/>
</dbReference>
<dbReference type="Proteomes" id="UP000501325">
    <property type="component" value="Chromosome"/>
</dbReference>
<dbReference type="InterPro" id="IPR013159">
    <property type="entry name" value="DnaA_C"/>
</dbReference>
<dbReference type="AlphaFoldDB" id="A0A6G7EFK2"/>
<dbReference type="Proteomes" id="UP000289220">
    <property type="component" value="Unassembled WGS sequence"/>
</dbReference>
<sequence length="118" mass="13329">MLEDYRAPVGEEDRTKAGLAVHLVAARTGALPDRMTARGRLDPLSSRARWLAMYLSHIAFGWTLERVGHVFGMNRTTVSAACRWVEDERDSRAIDDLLEQLEACIAGLYDAPRWEMPQ</sequence>
<dbReference type="CDD" id="cd06571">
    <property type="entry name" value="Bac_DnaA_C"/>
    <property type="match status" value="1"/>
</dbReference>
<gene>
    <name evidence="3" type="primary">dnaA_1</name>
    <name evidence="3" type="ORF">BREV_BREV_02948</name>
    <name evidence="2" type="ORF">GYM46_04230</name>
</gene>
<dbReference type="GO" id="GO:0006270">
    <property type="term" value="P:DNA replication initiation"/>
    <property type="evidence" value="ECO:0007669"/>
    <property type="project" value="InterPro"/>
</dbReference>
<reference evidence="2 5" key="2">
    <citation type="submission" date="2020-01" db="EMBL/GenBank/DDBJ databases">
        <authorList>
            <person name="Wang S."/>
        </authorList>
    </citation>
    <scope>NUCLEOTIDE SEQUENCE [LARGE SCALE GENOMIC DNA]</scope>
    <source>
        <strain evidence="2 5">D151-2-6</strain>
    </source>
</reference>
<evidence type="ECO:0000313" key="4">
    <source>
        <dbReference type="Proteomes" id="UP000289220"/>
    </source>
</evidence>
<protein>
    <submittedName>
        <fullName evidence="2">Chromosomal replication initiator DnaA</fullName>
    </submittedName>
    <submittedName>
        <fullName evidence="3">Chromosomal replication initiator protein DnaA</fullName>
    </submittedName>
</protein>
<accession>A0A6G7EFK2</accession>
<reference evidence="3 4" key="1">
    <citation type="submission" date="2018-11" db="EMBL/GenBank/DDBJ databases">
        <authorList>
            <person name="Peiro R."/>
            <person name="Begona"/>
            <person name="Cbmso G."/>
            <person name="Lopez M."/>
            <person name="Gonzalez S."/>
            <person name="Sacristan E."/>
            <person name="Castillo E."/>
        </authorList>
    </citation>
    <scope>NUCLEOTIDE SEQUENCE [LARGE SCALE GENOMIC DNA]</scope>
    <source>
        <strain evidence="3">Brev_genome</strain>
    </source>
</reference>
<dbReference type="GO" id="GO:0006275">
    <property type="term" value="P:regulation of DNA replication"/>
    <property type="evidence" value="ECO:0007669"/>
    <property type="project" value="InterPro"/>
</dbReference>
<organism evidence="3 4">
    <name type="scientific">Brevundimonas mediterranea</name>
    <dbReference type="NCBI Taxonomy" id="74329"/>
    <lineage>
        <taxon>Bacteria</taxon>
        <taxon>Pseudomonadati</taxon>
        <taxon>Pseudomonadota</taxon>
        <taxon>Alphaproteobacteria</taxon>
        <taxon>Caulobacterales</taxon>
        <taxon>Caulobacteraceae</taxon>
        <taxon>Brevundimonas</taxon>
    </lineage>
</organism>
<dbReference type="EMBL" id="CP048751">
    <property type="protein sequence ID" value="QIH72240.1"/>
    <property type="molecule type" value="Genomic_DNA"/>
</dbReference>
<dbReference type="EMBL" id="UXHF01000084">
    <property type="protein sequence ID" value="VDC51758.1"/>
    <property type="molecule type" value="Genomic_DNA"/>
</dbReference>
<dbReference type="GO" id="GO:0005524">
    <property type="term" value="F:ATP binding"/>
    <property type="evidence" value="ECO:0007669"/>
    <property type="project" value="InterPro"/>
</dbReference>
<dbReference type="KEGG" id="bmed:GYM46_04230"/>
<name>A0A6G7EFK2_9CAUL</name>
<proteinExistence type="predicted"/>
<evidence type="ECO:0000313" key="3">
    <source>
        <dbReference type="EMBL" id="VDC51758.1"/>
    </source>
</evidence>
<dbReference type="InterPro" id="IPR010921">
    <property type="entry name" value="Trp_repressor/repl_initiator"/>
</dbReference>
<evidence type="ECO:0000259" key="1">
    <source>
        <dbReference type="SMART" id="SM00760"/>
    </source>
</evidence>
<evidence type="ECO:0000313" key="2">
    <source>
        <dbReference type="EMBL" id="QIH72240.1"/>
    </source>
</evidence>
<dbReference type="GO" id="GO:0043565">
    <property type="term" value="F:sequence-specific DNA binding"/>
    <property type="evidence" value="ECO:0007669"/>
    <property type="project" value="InterPro"/>
</dbReference>
<feature type="domain" description="Chromosomal replication initiator DnaA C-terminal" evidence="1">
    <location>
        <begin position="16"/>
        <end position="85"/>
    </location>
</feature>
<dbReference type="Gene3D" id="1.10.1750.10">
    <property type="match status" value="1"/>
</dbReference>
<dbReference type="SUPFAM" id="SSF48295">
    <property type="entry name" value="TrpR-like"/>
    <property type="match status" value="1"/>
</dbReference>
<keyword evidence="4" id="KW-1185">Reference proteome</keyword>
<dbReference type="RefSeq" id="WP_050771595.1">
    <property type="nucleotide sequence ID" value="NZ_CP048751.1"/>
</dbReference>
<evidence type="ECO:0000313" key="5">
    <source>
        <dbReference type="Proteomes" id="UP000501325"/>
    </source>
</evidence>